<reference evidence="1" key="1">
    <citation type="journal article" date="2022" name="Int. J. Mol. Sci.">
        <title>Draft Genome of Tanacetum Coccineum: Genomic Comparison of Closely Related Tanacetum-Family Plants.</title>
        <authorList>
            <person name="Yamashiro T."/>
            <person name="Shiraishi A."/>
            <person name="Nakayama K."/>
            <person name="Satake H."/>
        </authorList>
    </citation>
    <scope>NUCLEOTIDE SEQUENCE</scope>
</reference>
<accession>A0ABQ5F0I2</accession>
<organism evidence="1 2">
    <name type="scientific">Tanacetum coccineum</name>
    <dbReference type="NCBI Taxonomy" id="301880"/>
    <lineage>
        <taxon>Eukaryota</taxon>
        <taxon>Viridiplantae</taxon>
        <taxon>Streptophyta</taxon>
        <taxon>Embryophyta</taxon>
        <taxon>Tracheophyta</taxon>
        <taxon>Spermatophyta</taxon>
        <taxon>Magnoliopsida</taxon>
        <taxon>eudicotyledons</taxon>
        <taxon>Gunneridae</taxon>
        <taxon>Pentapetalae</taxon>
        <taxon>asterids</taxon>
        <taxon>campanulids</taxon>
        <taxon>Asterales</taxon>
        <taxon>Asteraceae</taxon>
        <taxon>Asteroideae</taxon>
        <taxon>Anthemideae</taxon>
        <taxon>Anthemidinae</taxon>
        <taxon>Tanacetum</taxon>
    </lineage>
</organism>
<evidence type="ECO:0000313" key="2">
    <source>
        <dbReference type="Proteomes" id="UP001151760"/>
    </source>
</evidence>
<name>A0ABQ5F0I2_9ASTR</name>
<dbReference type="Proteomes" id="UP001151760">
    <property type="component" value="Unassembled WGS sequence"/>
</dbReference>
<protein>
    <submittedName>
        <fullName evidence="1">Uncharacterized protein</fullName>
    </submittedName>
</protein>
<sequence>MSLRIMSTPDYIYPIIVSSDSNVEDAFSLQPLHNELTIPSPRAPIAPPTVLPPSLVLPPSPLFDPRDFFLLEEILPPHKRARFLSPFSTDSSAPPQRGQIRYDEEIVFARVRTSTLEILIEDIQIRHRSDMKSLLDKIHELKNHKGGPPSLLGLDPYHFRLLMTPKRTPTSAAPAMSQAAIRKLVADSTSTKSYVVVYELYNKSNKNDQQLPDCVVMRVDTRSGTEGAVGLIRSYERTESVFLRSNCTKDCKVKFDTGTLTGEALSGEFIAHYWNSKASRFTGPTLRNDLKTYVRRFQELAVLCLTMVPNSKKLMEVFIGGLPEGVALSSVRLAIRWVIRPGTAETKGQPLEATYNQYS</sequence>
<proteinExistence type="predicted"/>
<evidence type="ECO:0000313" key="1">
    <source>
        <dbReference type="EMBL" id="GJT56559.1"/>
    </source>
</evidence>
<keyword evidence="2" id="KW-1185">Reference proteome</keyword>
<comment type="caution">
    <text evidence="1">The sequence shown here is derived from an EMBL/GenBank/DDBJ whole genome shotgun (WGS) entry which is preliminary data.</text>
</comment>
<dbReference type="EMBL" id="BQNB010016855">
    <property type="protein sequence ID" value="GJT56559.1"/>
    <property type="molecule type" value="Genomic_DNA"/>
</dbReference>
<gene>
    <name evidence="1" type="ORF">Tco_0991613</name>
</gene>
<reference evidence="1" key="2">
    <citation type="submission" date="2022-01" db="EMBL/GenBank/DDBJ databases">
        <authorList>
            <person name="Yamashiro T."/>
            <person name="Shiraishi A."/>
            <person name="Satake H."/>
            <person name="Nakayama K."/>
        </authorList>
    </citation>
    <scope>NUCLEOTIDE SEQUENCE</scope>
</reference>